<accession>A0A9W7E8K2</accession>
<dbReference type="AlphaFoldDB" id="A0A9W7E8K2"/>
<dbReference type="PANTHER" id="PTHR34062">
    <property type="entry name" value="OXIDOREDUCTASE 21 KDA SUBUNIT, PUTATIVE (AFU_ORTHOLOGUE AFUA_4G04750)-RELATED"/>
    <property type="match status" value="1"/>
</dbReference>
<sequence length="118" mass="12961">MENKSPFPKVFDNPSLGEAFSGARMSDYLIVSTTTFGSWCWGYVFGKPVRGPAASMAATLGLTAGVLLAYQNSTGRLMGWKENQKEITRWGTTKEREAMAAQKKLDEISATMKAAREE</sequence>
<reference evidence="3" key="1">
    <citation type="journal article" date="2023" name="Commun. Biol.">
        <title>Genome analysis of Parmales, the sister group of diatoms, reveals the evolutionary specialization of diatoms from phago-mixotrophs to photoautotrophs.</title>
        <authorList>
            <person name="Ban H."/>
            <person name="Sato S."/>
            <person name="Yoshikawa S."/>
            <person name="Yamada K."/>
            <person name="Nakamura Y."/>
            <person name="Ichinomiya M."/>
            <person name="Sato N."/>
            <person name="Blanc-Mathieu R."/>
            <person name="Endo H."/>
            <person name="Kuwata A."/>
            <person name="Ogata H."/>
        </authorList>
    </citation>
    <scope>NUCLEOTIDE SEQUENCE [LARGE SCALE GENOMIC DNA]</scope>
    <source>
        <strain evidence="3">NIES 3700</strain>
    </source>
</reference>
<dbReference type="InterPro" id="IPR053229">
    <property type="entry name" value="NADH-Q_oxidrdct_subunit"/>
</dbReference>
<comment type="caution">
    <text evidence="2">The sequence shown here is derived from an EMBL/GenBank/DDBJ whole genome shotgun (WGS) entry which is preliminary data.</text>
</comment>
<dbReference type="InterPro" id="IPR019721">
    <property type="entry name" value="NADH-UbQ_OxRdtase_su21_N"/>
</dbReference>
<evidence type="ECO:0000313" key="2">
    <source>
        <dbReference type="EMBL" id="GMH69932.1"/>
    </source>
</evidence>
<gene>
    <name evidence="2" type="ORF">TrLO_g14438</name>
</gene>
<dbReference type="Pfam" id="PF10785">
    <property type="entry name" value="NADH-u_ox-rdase"/>
    <property type="match status" value="1"/>
</dbReference>
<proteinExistence type="predicted"/>
<organism evidence="2 3">
    <name type="scientific">Triparma laevis f. longispina</name>
    <dbReference type="NCBI Taxonomy" id="1714387"/>
    <lineage>
        <taxon>Eukaryota</taxon>
        <taxon>Sar</taxon>
        <taxon>Stramenopiles</taxon>
        <taxon>Ochrophyta</taxon>
        <taxon>Bolidophyceae</taxon>
        <taxon>Parmales</taxon>
        <taxon>Triparmaceae</taxon>
        <taxon>Triparma</taxon>
    </lineage>
</organism>
<evidence type="ECO:0000259" key="1">
    <source>
        <dbReference type="Pfam" id="PF10785"/>
    </source>
</evidence>
<dbReference type="OrthoDB" id="196140at2759"/>
<feature type="domain" description="NADH-ubiquinone oxidoreductase 21kDa subunit N-terminal" evidence="1">
    <location>
        <begin position="5"/>
        <end position="82"/>
    </location>
</feature>
<evidence type="ECO:0000313" key="3">
    <source>
        <dbReference type="Proteomes" id="UP001165122"/>
    </source>
</evidence>
<dbReference type="PANTHER" id="PTHR34062:SF1">
    <property type="entry name" value="NADH-UBIQUINONE OXIDOREDUCTASE 21KDA SUBUNIT N-TERMINAL DOMAIN-CONTAINING PROTEIN"/>
    <property type="match status" value="1"/>
</dbReference>
<dbReference type="Proteomes" id="UP001165122">
    <property type="component" value="Unassembled WGS sequence"/>
</dbReference>
<dbReference type="EMBL" id="BRXW01000613">
    <property type="protein sequence ID" value="GMH69932.1"/>
    <property type="molecule type" value="Genomic_DNA"/>
</dbReference>
<protein>
    <recommendedName>
        <fullName evidence="1">NADH-ubiquinone oxidoreductase 21kDa subunit N-terminal domain-containing protein</fullName>
    </recommendedName>
</protein>
<keyword evidence="3" id="KW-1185">Reference proteome</keyword>
<name>A0A9W7E8K2_9STRA</name>